<organism evidence="2">
    <name type="scientific">Candidatus Kentrum sp. LFY</name>
    <dbReference type="NCBI Taxonomy" id="2126342"/>
    <lineage>
        <taxon>Bacteria</taxon>
        <taxon>Pseudomonadati</taxon>
        <taxon>Pseudomonadota</taxon>
        <taxon>Gammaproteobacteria</taxon>
        <taxon>Candidatus Kentrum</taxon>
    </lineage>
</organism>
<dbReference type="EMBL" id="CAADFH010000091">
    <property type="protein sequence ID" value="VFJ98977.1"/>
    <property type="molecule type" value="Genomic_DNA"/>
</dbReference>
<dbReference type="AlphaFoldDB" id="A0A450V2F9"/>
<evidence type="ECO:0000313" key="2">
    <source>
        <dbReference type="EMBL" id="VFJ98977.1"/>
    </source>
</evidence>
<name>A0A450V2F9_9GAMM</name>
<keyword evidence="1" id="KW-0472">Membrane</keyword>
<evidence type="ECO:0000256" key="1">
    <source>
        <dbReference type="SAM" id="Phobius"/>
    </source>
</evidence>
<proteinExistence type="predicted"/>
<keyword evidence="1" id="KW-0812">Transmembrane</keyword>
<keyword evidence="1" id="KW-1133">Transmembrane helix</keyword>
<accession>A0A450V2F9</accession>
<sequence length="85" mass="9636">MEDMLALRAKTEAGWVLAGALVLSGFLFFRYLMDMSSRPEGETLCIWNFSSQKISRYARNDRLKNFGSSEKFVGNFLRILASMSG</sequence>
<gene>
    <name evidence="2" type="ORF">BECKLFY1418A_GA0070994_109116</name>
</gene>
<reference evidence="2" key="1">
    <citation type="submission" date="2019-02" db="EMBL/GenBank/DDBJ databases">
        <authorList>
            <person name="Gruber-Vodicka R. H."/>
            <person name="Seah K. B. B."/>
        </authorList>
    </citation>
    <scope>NUCLEOTIDE SEQUENCE</scope>
    <source>
        <strain evidence="2">BECK_M6</strain>
    </source>
</reference>
<protein>
    <submittedName>
        <fullName evidence="2">Uncharacterized protein</fullName>
    </submittedName>
</protein>
<feature type="transmembrane region" description="Helical" evidence="1">
    <location>
        <begin position="13"/>
        <end position="32"/>
    </location>
</feature>